<sequence length="303" mass="33166">MSSQERQSEAEAPPPQAAEPTAAPRECPSELWRQFRRERLAMHSTGDKLAAGVMLTFAIVARLRCGVHPTAAEEWHSAAVLLLSIAVMLSADDVSEHQLFGTRSVLVTLLKLAASTAPLFKNFSLAMSQDIPAGDATSLAILLTAILRVLVANHTALLLFLGLSMPQGVLPDALAQLCSLLSLSKMTSALCHTPFMRSSRQSWPVMHFVSSMRACVAYIALAQVLIGVLLPLFIAVRRESKAAVEFGRQHRVPPHDLRLSIFTWLHRATSLQHRLSWVLGAAFPLIFALIASLGWRYLGSIYE</sequence>
<protein>
    <submittedName>
        <fullName evidence="3">Uncharacterized protein</fullName>
    </submittedName>
</protein>
<reference evidence="3" key="2">
    <citation type="submission" date="2020-11" db="EMBL/GenBank/DDBJ databases">
        <authorList>
            <person name="Cecchin M."/>
            <person name="Marcolungo L."/>
            <person name="Rossato M."/>
            <person name="Girolomoni L."/>
            <person name="Cosentino E."/>
            <person name="Cuine S."/>
            <person name="Li-Beisson Y."/>
            <person name="Delledonne M."/>
            <person name="Ballottari M."/>
        </authorList>
    </citation>
    <scope>NUCLEOTIDE SEQUENCE</scope>
    <source>
        <strain evidence="3">211/11P</strain>
        <tissue evidence="3">Whole cell</tissue>
    </source>
</reference>
<feature type="region of interest" description="Disordered" evidence="1">
    <location>
        <begin position="1"/>
        <end position="27"/>
    </location>
</feature>
<evidence type="ECO:0000256" key="2">
    <source>
        <dbReference type="SAM" id="Phobius"/>
    </source>
</evidence>
<dbReference type="EMBL" id="SIDB01000002">
    <property type="protein sequence ID" value="KAI3436206.1"/>
    <property type="molecule type" value="Genomic_DNA"/>
</dbReference>
<proteinExistence type="predicted"/>
<feature type="transmembrane region" description="Helical" evidence="2">
    <location>
        <begin position="140"/>
        <end position="161"/>
    </location>
</feature>
<keyword evidence="2" id="KW-0472">Membrane</keyword>
<name>A0A9D4TWC7_CHLVU</name>
<comment type="caution">
    <text evidence="3">The sequence shown here is derived from an EMBL/GenBank/DDBJ whole genome shotgun (WGS) entry which is preliminary data.</text>
</comment>
<feature type="transmembrane region" description="Helical" evidence="2">
    <location>
        <begin position="216"/>
        <end position="236"/>
    </location>
</feature>
<keyword evidence="2" id="KW-1133">Transmembrane helix</keyword>
<evidence type="ECO:0000256" key="1">
    <source>
        <dbReference type="SAM" id="MobiDB-lite"/>
    </source>
</evidence>
<keyword evidence="2" id="KW-0812">Transmembrane</keyword>
<feature type="transmembrane region" description="Helical" evidence="2">
    <location>
        <begin position="275"/>
        <end position="298"/>
    </location>
</feature>
<gene>
    <name evidence="3" type="ORF">D9Q98_002260</name>
</gene>
<dbReference type="Proteomes" id="UP001055712">
    <property type="component" value="Unassembled WGS sequence"/>
</dbReference>
<evidence type="ECO:0000313" key="4">
    <source>
        <dbReference type="Proteomes" id="UP001055712"/>
    </source>
</evidence>
<evidence type="ECO:0000313" key="3">
    <source>
        <dbReference type="EMBL" id="KAI3436206.1"/>
    </source>
</evidence>
<dbReference type="AlphaFoldDB" id="A0A9D4TWC7"/>
<organism evidence="3 4">
    <name type="scientific">Chlorella vulgaris</name>
    <name type="common">Green alga</name>
    <dbReference type="NCBI Taxonomy" id="3077"/>
    <lineage>
        <taxon>Eukaryota</taxon>
        <taxon>Viridiplantae</taxon>
        <taxon>Chlorophyta</taxon>
        <taxon>core chlorophytes</taxon>
        <taxon>Trebouxiophyceae</taxon>
        <taxon>Chlorellales</taxon>
        <taxon>Chlorellaceae</taxon>
        <taxon>Chlorella clade</taxon>
        <taxon>Chlorella</taxon>
    </lineage>
</organism>
<reference evidence="3" key="1">
    <citation type="journal article" date="2019" name="Plant J.">
        <title>Chlorella vulgaris genome assembly and annotation reveals the molecular basis for metabolic acclimation to high light conditions.</title>
        <authorList>
            <person name="Cecchin M."/>
            <person name="Marcolungo L."/>
            <person name="Rossato M."/>
            <person name="Girolomoni L."/>
            <person name="Cosentino E."/>
            <person name="Cuine S."/>
            <person name="Li-Beisson Y."/>
            <person name="Delledonne M."/>
            <person name="Ballottari M."/>
        </authorList>
    </citation>
    <scope>NUCLEOTIDE SEQUENCE</scope>
    <source>
        <strain evidence="3">211/11P</strain>
    </source>
</reference>
<accession>A0A9D4TWC7</accession>
<keyword evidence="4" id="KW-1185">Reference proteome</keyword>